<sequence>MRALFVVSLHELRSRLRDGTAVLITLVAPIALATLFGVALGGDDPPLRTTIGIVDHDGGEFPASVRREALAVPELKDILTFRDYGDENAAQAAIDTGEAGAALVFPAGFTDSVGAGNGGEMRVLESPDTPLAGTIARSMVDRISALVDARTLAAKAVLSAGMPPEQVKAYVEENGARGPTLALAGDPLSGGAVDLAVYYGSGMAVLFAFFVAGSSARSLLTERQLGTLGRIRAAPVPVWTAPIGKALVGFGLALLSMCATWWSSLLIFGESWGDPLGVFALCLAHTFAATSLVMLVASGAKTDAQADGYTLGIGFVFAFLGGSLVPLYNLPEFLQHAALLTPNGWVSSGLTRLASTGEGATAVAGPVAVVLGIGVVAGALAVFRIRKGMLA</sequence>
<gene>
    <name evidence="8" type="ORF">ACFQ3T_18645</name>
</gene>
<keyword evidence="9" id="KW-1185">Reference proteome</keyword>
<dbReference type="InterPro" id="IPR013525">
    <property type="entry name" value="ABC2_TM"/>
</dbReference>
<keyword evidence="4 6" id="KW-1133">Transmembrane helix</keyword>
<dbReference type="Pfam" id="PF12698">
    <property type="entry name" value="ABC2_membrane_3"/>
    <property type="match status" value="1"/>
</dbReference>
<evidence type="ECO:0000256" key="4">
    <source>
        <dbReference type="ARBA" id="ARBA00022989"/>
    </source>
</evidence>
<keyword evidence="5 6" id="KW-0472">Membrane</keyword>
<dbReference type="InterPro" id="IPR051449">
    <property type="entry name" value="ABC-2_transporter_component"/>
</dbReference>
<reference evidence="9" key="1">
    <citation type="journal article" date="2019" name="Int. J. Syst. Evol. Microbiol.">
        <title>The Global Catalogue of Microorganisms (GCM) 10K type strain sequencing project: providing services to taxonomists for standard genome sequencing and annotation.</title>
        <authorList>
            <consortium name="The Broad Institute Genomics Platform"/>
            <consortium name="The Broad Institute Genome Sequencing Center for Infectious Disease"/>
            <person name="Wu L."/>
            <person name="Ma J."/>
        </authorList>
    </citation>
    <scope>NUCLEOTIDE SEQUENCE [LARGE SCALE GENOMIC DNA]</scope>
    <source>
        <strain evidence="9">CCUG 60214</strain>
    </source>
</reference>
<dbReference type="EMBL" id="JBHTLK010000093">
    <property type="protein sequence ID" value="MFD1149156.1"/>
    <property type="molecule type" value="Genomic_DNA"/>
</dbReference>
<dbReference type="PANTHER" id="PTHR30294">
    <property type="entry name" value="MEMBRANE COMPONENT OF ABC TRANSPORTER YHHJ-RELATED"/>
    <property type="match status" value="1"/>
</dbReference>
<feature type="transmembrane region" description="Helical" evidence="6">
    <location>
        <begin position="363"/>
        <end position="383"/>
    </location>
</feature>
<evidence type="ECO:0000256" key="5">
    <source>
        <dbReference type="ARBA" id="ARBA00023136"/>
    </source>
</evidence>
<evidence type="ECO:0000259" key="7">
    <source>
        <dbReference type="Pfam" id="PF12698"/>
    </source>
</evidence>
<evidence type="ECO:0000256" key="2">
    <source>
        <dbReference type="ARBA" id="ARBA00022475"/>
    </source>
</evidence>
<proteinExistence type="predicted"/>
<evidence type="ECO:0000313" key="8">
    <source>
        <dbReference type="EMBL" id="MFD1149156.1"/>
    </source>
</evidence>
<feature type="transmembrane region" description="Helical" evidence="6">
    <location>
        <begin position="276"/>
        <end position="297"/>
    </location>
</feature>
<organism evidence="8 9">
    <name type="scientific">Saccharothrix hoggarensis</name>
    <dbReference type="NCBI Taxonomy" id="913853"/>
    <lineage>
        <taxon>Bacteria</taxon>
        <taxon>Bacillati</taxon>
        <taxon>Actinomycetota</taxon>
        <taxon>Actinomycetes</taxon>
        <taxon>Pseudonocardiales</taxon>
        <taxon>Pseudonocardiaceae</taxon>
        <taxon>Saccharothrix</taxon>
    </lineage>
</organism>
<dbReference type="Gene3D" id="3.40.1710.10">
    <property type="entry name" value="abc type-2 transporter like domain"/>
    <property type="match status" value="1"/>
</dbReference>
<dbReference type="RefSeq" id="WP_380724569.1">
    <property type="nucleotide sequence ID" value="NZ_JBHTLK010000093.1"/>
</dbReference>
<protein>
    <submittedName>
        <fullName evidence="8">ABC transporter permease</fullName>
    </submittedName>
</protein>
<evidence type="ECO:0000256" key="3">
    <source>
        <dbReference type="ARBA" id="ARBA00022692"/>
    </source>
</evidence>
<accession>A0ABW3QWJ1</accession>
<name>A0ABW3QWJ1_9PSEU</name>
<evidence type="ECO:0000256" key="1">
    <source>
        <dbReference type="ARBA" id="ARBA00004651"/>
    </source>
</evidence>
<feature type="transmembrane region" description="Helical" evidence="6">
    <location>
        <begin position="309"/>
        <end position="328"/>
    </location>
</feature>
<keyword evidence="2" id="KW-1003">Cell membrane</keyword>
<dbReference type="Proteomes" id="UP001597168">
    <property type="component" value="Unassembled WGS sequence"/>
</dbReference>
<comment type="caution">
    <text evidence="8">The sequence shown here is derived from an EMBL/GenBank/DDBJ whole genome shotgun (WGS) entry which is preliminary data.</text>
</comment>
<keyword evidence="3 6" id="KW-0812">Transmembrane</keyword>
<evidence type="ECO:0000256" key="6">
    <source>
        <dbReference type="SAM" id="Phobius"/>
    </source>
</evidence>
<feature type="transmembrane region" description="Helical" evidence="6">
    <location>
        <begin position="21"/>
        <end position="40"/>
    </location>
</feature>
<comment type="subcellular location">
    <subcellularLocation>
        <location evidence="1">Cell membrane</location>
        <topology evidence="1">Multi-pass membrane protein</topology>
    </subcellularLocation>
</comment>
<feature type="transmembrane region" description="Helical" evidence="6">
    <location>
        <begin position="241"/>
        <end position="264"/>
    </location>
</feature>
<feature type="domain" description="ABC-2 type transporter transmembrane" evidence="7">
    <location>
        <begin position="22"/>
        <end position="382"/>
    </location>
</feature>
<feature type="transmembrane region" description="Helical" evidence="6">
    <location>
        <begin position="196"/>
        <end position="220"/>
    </location>
</feature>
<dbReference type="PANTHER" id="PTHR30294:SF38">
    <property type="entry name" value="TRANSPORT PERMEASE PROTEIN"/>
    <property type="match status" value="1"/>
</dbReference>
<evidence type="ECO:0000313" key="9">
    <source>
        <dbReference type="Proteomes" id="UP001597168"/>
    </source>
</evidence>